<dbReference type="PANTHER" id="PTHR22893:SF91">
    <property type="entry name" value="NADPH DEHYDROGENASE 2-RELATED"/>
    <property type="match status" value="1"/>
</dbReference>
<evidence type="ECO:0000313" key="5">
    <source>
        <dbReference type="Proteomes" id="UP000623467"/>
    </source>
</evidence>
<organism evidence="4 5">
    <name type="scientific">Mycena sanguinolenta</name>
    <dbReference type="NCBI Taxonomy" id="230812"/>
    <lineage>
        <taxon>Eukaryota</taxon>
        <taxon>Fungi</taxon>
        <taxon>Dikarya</taxon>
        <taxon>Basidiomycota</taxon>
        <taxon>Agaricomycotina</taxon>
        <taxon>Agaricomycetes</taxon>
        <taxon>Agaricomycetidae</taxon>
        <taxon>Agaricales</taxon>
        <taxon>Marasmiineae</taxon>
        <taxon>Mycenaceae</taxon>
        <taxon>Mycena</taxon>
    </lineage>
</organism>
<comment type="similarity">
    <text evidence="1">Belongs to the peptidase M43B family.</text>
</comment>
<evidence type="ECO:0000259" key="3">
    <source>
        <dbReference type="Pfam" id="PF05572"/>
    </source>
</evidence>
<dbReference type="CDD" id="cd04275">
    <property type="entry name" value="ZnMc_pappalysin_like"/>
    <property type="match status" value="1"/>
</dbReference>
<evidence type="ECO:0000313" key="4">
    <source>
        <dbReference type="EMBL" id="KAF7344509.1"/>
    </source>
</evidence>
<name>A0A8H6XQA1_9AGAR</name>
<evidence type="ECO:0000256" key="1">
    <source>
        <dbReference type="ARBA" id="ARBA00008721"/>
    </source>
</evidence>
<dbReference type="SUPFAM" id="SSF55486">
    <property type="entry name" value="Metalloproteases ('zincins'), catalytic domain"/>
    <property type="match status" value="1"/>
</dbReference>
<accession>A0A8H6XQA1</accession>
<dbReference type="GO" id="GO:0010181">
    <property type="term" value="F:FMN binding"/>
    <property type="evidence" value="ECO:0007669"/>
    <property type="project" value="InterPro"/>
</dbReference>
<feature type="domain" description="NADH:flavin oxidoreductase/NADH oxidase N-terminal" evidence="2">
    <location>
        <begin position="5"/>
        <end position="337"/>
    </location>
</feature>
<dbReference type="AlphaFoldDB" id="A0A8H6XQA1"/>
<dbReference type="EMBL" id="JACAZH010000021">
    <property type="protein sequence ID" value="KAF7344509.1"/>
    <property type="molecule type" value="Genomic_DNA"/>
</dbReference>
<dbReference type="InterPro" id="IPR024079">
    <property type="entry name" value="MetalloPept_cat_dom_sf"/>
</dbReference>
<dbReference type="Pfam" id="PF05572">
    <property type="entry name" value="Peptidase_M43"/>
    <property type="match status" value="1"/>
</dbReference>
<dbReference type="InterPro" id="IPR008754">
    <property type="entry name" value="Peptidase_M43"/>
</dbReference>
<dbReference type="GO" id="GO:0003959">
    <property type="term" value="F:NADPH dehydrogenase activity"/>
    <property type="evidence" value="ECO:0007669"/>
    <property type="project" value="TreeGrafter"/>
</dbReference>
<dbReference type="InterPro" id="IPR013785">
    <property type="entry name" value="Aldolase_TIM"/>
</dbReference>
<dbReference type="GO" id="GO:0008237">
    <property type="term" value="F:metallopeptidase activity"/>
    <property type="evidence" value="ECO:0007669"/>
    <property type="project" value="InterPro"/>
</dbReference>
<gene>
    <name evidence="4" type="ORF">MSAN_01932800</name>
</gene>
<dbReference type="InterPro" id="IPR001155">
    <property type="entry name" value="OxRdtase_FMN_N"/>
</dbReference>
<dbReference type="Pfam" id="PF00724">
    <property type="entry name" value="Oxidored_FMN"/>
    <property type="match status" value="1"/>
</dbReference>
<sequence>MATSKLFQPALVGDIELSHRIVYAPTTRFRAAVNHVPLPYLVAEYYQQRASTPGSLLISEATFIAPRAGGYKHAPGIWSDEQIAAWTKITDAVHAKGAYMYLQLWALGRTAEIDVLAEEGLQNEYVSASNVPIPGQQPPRALTEEEIQEYVQLYATAASNAVHKAGFDGVEIHAANGFLPDQFLHDRSNLRTDSYGGSIENRARFPLEIVEAVVKAVGQKKTAVRLSPWGTYNDMYFEHPKPTYTHFVTQLRDRYPELAYLHVVEPRVDGGQTVDIKDGYSNDFIRDIWGDRRLISAGGYTRETAIAAAEEKGDLIAFSRPYIANPDLPYRLLHGIALAVGNRALYYAPGSVDPKGYTDYPFAAPVQAWRCGVNLTDVEIVWAEENFALTRAPAAIAMEVSTTKLIDVYWHVVRADDTLRGGNIPDSQIASQIDVLNEDYPNMKFRLVNTSRTLNPDWFNNAAPGTPDQTDMKATLRKGKALDLNIYSVGFNVKDEANVGLLGYATFPWQYSKRPMDDGVVIKYSTVPGGMIKNYNLGRTLTHEAGHWFGLYHTFQGGCDGKGDYVDDTPPEASAASGCPTGRDTCSVGLDPIQNFMDYSYDSCMRNFSSGQLARMDAQLRAYRDDK</sequence>
<protein>
    <submittedName>
        <fullName evidence="4">Putative inactive dehydrogenase EasA</fullName>
    </submittedName>
</protein>
<comment type="caution">
    <text evidence="4">The sequence shown here is derived from an EMBL/GenBank/DDBJ whole genome shotgun (WGS) entry which is preliminary data.</text>
</comment>
<reference evidence="4" key="1">
    <citation type="submission" date="2020-05" db="EMBL/GenBank/DDBJ databases">
        <title>Mycena genomes resolve the evolution of fungal bioluminescence.</title>
        <authorList>
            <person name="Tsai I.J."/>
        </authorList>
    </citation>
    <scope>NUCLEOTIDE SEQUENCE</scope>
    <source>
        <strain evidence="4">160909Yilan</strain>
    </source>
</reference>
<dbReference type="Gene3D" id="3.40.390.10">
    <property type="entry name" value="Collagenase (Catalytic Domain)"/>
    <property type="match status" value="1"/>
</dbReference>
<proteinExistence type="inferred from homology"/>
<dbReference type="CDD" id="cd02933">
    <property type="entry name" value="OYE_like_FMN"/>
    <property type="match status" value="1"/>
</dbReference>
<dbReference type="SUPFAM" id="SSF51395">
    <property type="entry name" value="FMN-linked oxidoreductases"/>
    <property type="match status" value="1"/>
</dbReference>
<feature type="domain" description="Peptidase M43 pregnancy-associated plasma-A" evidence="3">
    <location>
        <begin position="536"/>
        <end position="620"/>
    </location>
</feature>
<dbReference type="InterPro" id="IPR045247">
    <property type="entry name" value="Oye-like"/>
</dbReference>
<keyword evidence="5" id="KW-1185">Reference proteome</keyword>
<dbReference type="FunFam" id="3.20.20.70:FF:000138">
    <property type="entry name" value="NADPH dehydrogenase 1"/>
    <property type="match status" value="1"/>
</dbReference>
<dbReference type="PANTHER" id="PTHR22893">
    <property type="entry name" value="NADH OXIDOREDUCTASE-RELATED"/>
    <property type="match status" value="1"/>
</dbReference>
<dbReference type="Gene3D" id="3.20.20.70">
    <property type="entry name" value="Aldolase class I"/>
    <property type="match status" value="1"/>
</dbReference>
<dbReference type="OrthoDB" id="276546at2759"/>
<evidence type="ECO:0000259" key="2">
    <source>
        <dbReference type="Pfam" id="PF00724"/>
    </source>
</evidence>
<dbReference type="Proteomes" id="UP000623467">
    <property type="component" value="Unassembled WGS sequence"/>
</dbReference>